<dbReference type="KEGG" id="sgj:IAG43_18070"/>
<feature type="domain" description="SpaA-like prealbumin fold" evidence="5">
    <location>
        <begin position="600"/>
        <end position="678"/>
    </location>
</feature>
<dbReference type="InterPro" id="IPR041033">
    <property type="entry name" value="SpaA_PFL_dom_1"/>
</dbReference>
<dbReference type="Proteomes" id="UP000516230">
    <property type="component" value="Chromosome"/>
</dbReference>
<dbReference type="RefSeq" id="WP_187741761.1">
    <property type="nucleotide sequence ID" value="NZ_CP060825.1"/>
</dbReference>
<dbReference type="EMBL" id="CP060825">
    <property type="protein sequence ID" value="QNP64631.1"/>
    <property type="molecule type" value="Genomic_DNA"/>
</dbReference>
<feature type="domain" description="SpaA-like prealbumin fold" evidence="5">
    <location>
        <begin position="712"/>
        <end position="816"/>
    </location>
</feature>
<reference evidence="7 8" key="1">
    <citation type="submission" date="2020-08" db="EMBL/GenBank/DDBJ databases">
        <title>A novel species.</title>
        <authorList>
            <person name="Gao J."/>
        </authorList>
    </citation>
    <scope>NUCLEOTIDE SEQUENCE [LARGE SCALE GENOMIC DNA]</scope>
    <source>
        <strain evidence="7 8">CRPJ-33</strain>
    </source>
</reference>
<feature type="domain" description="SpaA-like prealbumin fold" evidence="5">
    <location>
        <begin position="488"/>
        <end position="566"/>
    </location>
</feature>
<keyword evidence="8" id="KW-1185">Reference proteome</keyword>
<evidence type="ECO:0000256" key="3">
    <source>
        <dbReference type="ARBA" id="ARBA00022729"/>
    </source>
</evidence>
<dbReference type="PANTHER" id="PTHR36108">
    <property type="entry name" value="COLOSSIN-B-RELATED"/>
    <property type="match status" value="1"/>
</dbReference>
<keyword evidence="3 4" id="KW-0732">Signal</keyword>
<sequence length="848" mass="87923">MNSLSRRLAALRTRALSTGAACAVLATVVPVLTIGPGAATAQAAPLPGGLGPCVPGACPDLFPGIGNGAFAGRDDGVNIFVGEDFLVRGRAAEAEGRVVVLDTFDQDKDPAGGANYNLGIAGVGSRVPPSVDTPFLTTGGDVTIAAGETLDTTGGLVEERGIVRYAGTLSGTITGEPDPDPDAVDPYAGLRDELTAASQCYARVDGQPRTPTGTAVNQGFQTLFTGDGTSALQVFNVDFDMVAAGGGQQGIVFAGIPDDATVLVNVFGADRVLNTYSGGIDDATDPLNAYRERLLWNYPDATDIALTGTGQFQGSFLMGEQSSQTTVSLPGINGRFFTTGSLTHTSSAGGGGGQEFHAYPFDGDLPDCGTPPPTTGQVRVVKTDAETGEPLAGAEFELWRETNGVAGLQTGGATPDTLVTECTTPASGLCSSTTTTGTYYWRETEAPDGYQLPDPNVFGPLELDSDNADSGVQVEAVNSRSPQPPTTGQVRVLKTDAESGEPLAGAEFELWRETNDVAGLQTTGTDPDTMVTTCTTPASGLCSSTTTTGTYYWRETEAPDGYRLPNPNVFGPLVLTAENASAGVQVEAENTELPQPSVVGQVRVVKTDAESGEPLAGAEFELWRETNGVTGLQTTGTDPDTMVTTCTTPASGVCSRLVLAGTFYWRETDAPDGYRLPDPNVFGPLVLTAENASAGVQVEAENTRTPEPPATGSLTLVKSDAKNGALLAGAVFELWRETNGVDGLQRTGTDPDTRADAGCATDTAGRCVFDDLPLGEYYLVETAVPEGYVLPDNPVTGPYEVTEENSGRGVTVELDNERGEPCKGKDCKPCEGKGCTADADRARGASRV</sequence>
<evidence type="ECO:0000256" key="4">
    <source>
        <dbReference type="SAM" id="SignalP"/>
    </source>
</evidence>
<accession>A0A7H0HVR5</accession>
<dbReference type="NCBIfam" id="TIGR04215">
    <property type="entry name" value="choice_anch_A"/>
    <property type="match status" value="1"/>
</dbReference>
<dbReference type="GO" id="GO:0005975">
    <property type="term" value="P:carbohydrate metabolic process"/>
    <property type="evidence" value="ECO:0007669"/>
    <property type="project" value="UniProtKB-ARBA"/>
</dbReference>
<evidence type="ECO:0000256" key="2">
    <source>
        <dbReference type="ARBA" id="ARBA00022525"/>
    </source>
</evidence>
<evidence type="ECO:0000313" key="8">
    <source>
        <dbReference type="Proteomes" id="UP000516230"/>
    </source>
</evidence>
<protein>
    <submittedName>
        <fullName evidence="7">Choice-of-anchor A family protein</fullName>
    </submittedName>
</protein>
<evidence type="ECO:0000256" key="1">
    <source>
        <dbReference type="ARBA" id="ARBA00007257"/>
    </source>
</evidence>
<dbReference type="SUPFAM" id="SSF49478">
    <property type="entry name" value="Cna protein B-type domain"/>
    <property type="match status" value="1"/>
</dbReference>
<keyword evidence="2" id="KW-0964">Secreted</keyword>
<evidence type="ECO:0000259" key="5">
    <source>
        <dbReference type="Pfam" id="PF17802"/>
    </source>
</evidence>
<feature type="chain" id="PRO_5039576986" evidence="4">
    <location>
        <begin position="24"/>
        <end position="848"/>
    </location>
</feature>
<dbReference type="Gene3D" id="2.60.40.10">
    <property type="entry name" value="Immunoglobulins"/>
    <property type="match status" value="4"/>
</dbReference>
<dbReference type="Pfam" id="PF20597">
    <property type="entry name" value="pAdhesive_15"/>
    <property type="match status" value="1"/>
</dbReference>
<feature type="domain" description="SpaA-like prealbumin fold" evidence="5">
    <location>
        <begin position="376"/>
        <end position="454"/>
    </location>
</feature>
<evidence type="ECO:0000259" key="6">
    <source>
        <dbReference type="Pfam" id="PF20597"/>
    </source>
</evidence>
<proteinExistence type="inferred from homology"/>
<dbReference type="InterPro" id="IPR013783">
    <property type="entry name" value="Ig-like_fold"/>
</dbReference>
<name>A0A7H0HVR5_9ACTN</name>
<dbReference type="PANTHER" id="PTHR36108:SF13">
    <property type="entry name" value="COLOSSIN-B-RELATED"/>
    <property type="match status" value="1"/>
</dbReference>
<gene>
    <name evidence="7" type="ORF">IAG43_18070</name>
</gene>
<feature type="signal peptide" evidence="4">
    <location>
        <begin position="1"/>
        <end position="23"/>
    </location>
</feature>
<comment type="similarity">
    <text evidence="1">Belongs to the serine-aspartate repeat-containing protein (SDr) family.</text>
</comment>
<dbReference type="AlphaFoldDB" id="A0A7H0HVR5"/>
<dbReference type="Pfam" id="PF17802">
    <property type="entry name" value="SpaA"/>
    <property type="match status" value="4"/>
</dbReference>
<evidence type="ECO:0000313" key="7">
    <source>
        <dbReference type="EMBL" id="QNP64631.1"/>
    </source>
</evidence>
<feature type="domain" description="Choice-of-anchor A" evidence="6">
    <location>
        <begin position="78"/>
        <end position="317"/>
    </location>
</feature>
<organism evidence="7 8">
    <name type="scientific">Streptomyces genisteinicus</name>
    <dbReference type="NCBI Taxonomy" id="2768068"/>
    <lineage>
        <taxon>Bacteria</taxon>
        <taxon>Bacillati</taxon>
        <taxon>Actinomycetota</taxon>
        <taxon>Actinomycetes</taxon>
        <taxon>Kitasatosporales</taxon>
        <taxon>Streptomycetaceae</taxon>
        <taxon>Streptomyces</taxon>
    </lineage>
</organism>
<dbReference type="InterPro" id="IPR026588">
    <property type="entry name" value="Choice_anch_A"/>
</dbReference>